<organism evidence="2 3">
    <name type="scientific">Thalassospira xiamenensis M-5 = DSM 17429</name>
    <dbReference type="NCBI Taxonomy" id="1123366"/>
    <lineage>
        <taxon>Bacteria</taxon>
        <taxon>Pseudomonadati</taxon>
        <taxon>Pseudomonadota</taxon>
        <taxon>Alphaproteobacteria</taxon>
        <taxon>Rhodospirillales</taxon>
        <taxon>Thalassospiraceae</taxon>
        <taxon>Thalassospira</taxon>
    </lineage>
</organism>
<gene>
    <name evidence="2" type="ORF">TH3_21568</name>
</gene>
<keyword evidence="2" id="KW-0614">Plasmid</keyword>
<proteinExistence type="predicted"/>
<evidence type="ECO:0000256" key="1">
    <source>
        <dbReference type="SAM" id="MobiDB-lite"/>
    </source>
</evidence>
<feature type="compositionally biased region" description="Basic residues" evidence="1">
    <location>
        <begin position="154"/>
        <end position="174"/>
    </location>
</feature>
<evidence type="ECO:0000313" key="3">
    <source>
        <dbReference type="Proteomes" id="UP000007127"/>
    </source>
</evidence>
<dbReference type="AlphaFoldDB" id="A0AB72UJD5"/>
<protein>
    <recommendedName>
        <fullName evidence="4">HTH cro/C1-type domain-containing protein</fullName>
    </recommendedName>
</protein>
<evidence type="ECO:0008006" key="4">
    <source>
        <dbReference type="Google" id="ProtNLM"/>
    </source>
</evidence>
<feature type="region of interest" description="Disordered" evidence="1">
    <location>
        <begin position="104"/>
        <end position="197"/>
    </location>
</feature>
<accession>A0AB72UJD5</accession>
<dbReference type="Proteomes" id="UP000007127">
    <property type="component" value="Plasmid"/>
</dbReference>
<reference evidence="2 3" key="1">
    <citation type="journal article" date="2012" name="J. Bacteriol.">
        <title>Genome sequence of Thalassospira xiamenensis type strain M-5.</title>
        <authorList>
            <person name="Lai Q."/>
            <person name="Shao Z."/>
        </authorList>
    </citation>
    <scope>NUCLEOTIDE SEQUENCE [LARGE SCALE GENOMIC DNA]</scope>
    <source>
        <strain evidence="2 3">M-5</strain>
    </source>
</reference>
<geneLocation type="plasmid" evidence="3"/>
<dbReference type="RefSeq" id="WP_007090984.1">
    <property type="nucleotide sequence ID" value="NZ_CP004389.1"/>
</dbReference>
<dbReference type="GeneID" id="31929952"/>
<name>A0AB72UJD5_9PROT</name>
<dbReference type="EMBL" id="CP004389">
    <property type="protein sequence ID" value="AJD54386.1"/>
    <property type="molecule type" value="Genomic_DNA"/>
</dbReference>
<evidence type="ECO:0000313" key="2">
    <source>
        <dbReference type="EMBL" id="AJD54386.1"/>
    </source>
</evidence>
<dbReference type="KEGG" id="txi:TH3_21568"/>
<sequence>MAELSGGTKKRSKQPPFDALRERIRDKLWEHKIPIYKVSELLGRNQTYMQFYIYQGMPATLELEQRKIIADLVGMSQVDLFKKPSKEENAAYKKRMELQYPAKAGSTVKAATKASPAASETDSIEPEVSTEAEQKMAAVDPETSTTTVSDNKAKRAPTKARSKTSKSTKSKSKAQKAATPEGADLVNTSSEEPESPISVKAHEELARDEPEQKGIIVVAPSEFESLMNENRQLPDTAKSLLTEGVDIPLHFDIYGDILRAGAKILANTTVSPSAGDLAILVSRKHTTGISIATIVRTGNSRNLAGFTATLIGQDKEQTYSSNEYELLTISSITL</sequence>